<evidence type="ECO:0000313" key="2">
    <source>
        <dbReference type="Proteomes" id="UP000460272"/>
    </source>
</evidence>
<dbReference type="InterPro" id="IPR025543">
    <property type="entry name" value="Dodecin-like"/>
</dbReference>
<name>A0A6P2BQQ7_9ACTN</name>
<dbReference type="Proteomes" id="UP000460272">
    <property type="component" value="Unassembled WGS sequence"/>
</dbReference>
<dbReference type="PANTHER" id="PTHR39324">
    <property type="entry name" value="CALCIUM DODECIN"/>
    <property type="match status" value="1"/>
</dbReference>
<sequence>MSENVYSVSEIVGTSTVSLDDAIKGAIGRASKTLHNLDWFQVSDIRGRIEEGARCRFQVTLKVGFRLDEHED</sequence>
<dbReference type="NCBIfam" id="NF043052">
    <property type="entry name" value="DodecBact"/>
    <property type="match status" value="1"/>
</dbReference>
<dbReference type="EMBL" id="RPFW01000007">
    <property type="protein sequence ID" value="TVZ01188.1"/>
    <property type="molecule type" value="Genomic_DNA"/>
</dbReference>
<reference evidence="1 2" key="1">
    <citation type="submission" date="2018-11" db="EMBL/GenBank/DDBJ databases">
        <title>Trebonia kvetii gen.nov., sp.nov., a novel acidophilic actinobacterium, and proposal of the new actinobacterial family Treboniaceae fam. nov.</title>
        <authorList>
            <person name="Rapoport D."/>
            <person name="Sagova-Mareckova M."/>
            <person name="Sedlacek I."/>
            <person name="Provaznik J."/>
            <person name="Kralova S."/>
            <person name="Pavlinic D."/>
            <person name="Benes V."/>
            <person name="Kopecky J."/>
        </authorList>
    </citation>
    <scope>NUCLEOTIDE SEQUENCE [LARGE SCALE GENOMIC DNA]</scope>
    <source>
        <strain evidence="1 2">15Tr583</strain>
    </source>
</reference>
<dbReference type="InterPro" id="IPR009923">
    <property type="entry name" value="Dodecin"/>
</dbReference>
<comment type="caution">
    <text evidence="1">The sequence shown here is derived from an EMBL/GenBank/DDBJ whole genome shotgun (WGS) entry which is preliminary data.</text>
</comment>
<protein>
    <submittedName>
        <fullName evidence="1">Dodecin domain-containing protein</fullName>
    </submittedName>
</protein>
<evidence type="ECO:0000313" key="1">
    <source>
        <dbReference type="EMBL" id="TVZ01188.1"/>
    </source>
</evidence>
<dbReference type="AlphaFoldDB" id="A0A6P2BQQ7"/>
<gene>
    <name evidence="1" type="ORF">EAS64_33435</name>
</gene>
<dbReference type="PANTHER" id="PTHR39324:SF1">
    <property type="entry name" value="CALCIUM DODECIN"/>
    <property type="match status" value="1"/>
</dbReference>
<dbReference type="OrthoDB" id="9805889at2"/>
<dbReference type="Pfam" id="PF07311">
    <property type="entry name" value="Dodecin"/>
    <property type="match status" value="1"/>
</dbReference>
<organism evidence="1 2">
    <name type="scientific">Trebonia kvetii</name>
    <dbReference type="NCBI Taxonomy" id="2480626"/>
    <lineage>
        <taxon>Bacteria</taxon>
        <taxon>Bacillati</taxon>
        <taxon>Actinomycetota</taxon>
        <taxon>Actinomycetes</taxon>
        <taxon>Streptosporangiales</taxon>
        <taxon>Treboniaceae</taxon>
        <taxon>Trebonia</taxon>
    </lineage>
</organism>
<proteinExistence type="predicted"/>
<dbReference type="InterPro" id="IPR036694">
    <property type="entry name" value="Dodecin-like_sf"/>
</dbReference>
<keyword evidence="2" id="KW-1185">Reference proteome</keyword>
<dbReference type="RefSeq" id="WP_145859554.1">
    <property type="nucleotide sequence ID" value="NZ_RPFW01000007.1"/>
</dbReference>
<dbReference type="SUPFAM" id="SSF89807">
    <property type="entry name" value="Dodecin-like"/>
    <property type="match status" value="1"/>
</dbReference>
<dbReference type="InterPro" id="IPR050049">
    <property type="entry name" value="Dodecin_bact"/>
</dbReference>
<dbReference type="Gene3D" id="3.30.1660.10">
    <property type="entry name" value="Flavin-binding protein dodecin"/>
    <property type="match status" value="1"/>
</dbReference>
<accession>A0A6P2BQQ7</accession>